<gene>
    <name evidence="3" type="ORF">AAEO56_08695</name>
</gene>
<feature type="domain" description="4'-phosphopantetheinyl transferase" evidence="2">
    <location>
        <begin position="2"/>
        <end position="105"/>
    </location>
</feature>
<dbReference type="Gene3D" id="3.90.470.20">
    <property type="entry name" value="4'-phosphopantetheinyl transferase domain"/>
    <property type="match status" value="1"/>
</dbReference>
<name>A0ABU9HW36_9FLAO</name>
<comment type="caution">
    <text evidence="3">The sequence shown here is derived from an EMBL/GenBank/DDBJ whole genome shotgun (WGS) entry which is preliminary data.</text>
</comment>
<sequence length="163" mass="18620">MIGNDVIDLAAAKTQSNWRRQGFLQRLFSEDEQHCIMSHTEQETMVWVLWSMKEAAYKAWNRQTGTRAFIPHLLHCSVKVLDSDNFMGKVVCGDFKYHTQTSISDEALHTVAVADSSQKIYEPENPDIIKDEGGLPFIQNNRKLLPASVSHHGRYRRVVSVCD</sequence>
<evidence type="ECO:0000256" key="1">
    <source>
        <dbReference type="ARBA" id="ARBA00022679"/>
    </source>
</evidence>
<dbReference type="InterPro" id="IPR008278">
    <property type="entry name" value="4-PPantetheinyl_Trfase_dom"/>
</dbReference>
<evidence type="ECO:0000313" key="3">
    <source>
        <dbReference type="EMBL" id="MEL1244334.1"/>
    </source>
</evidence>
<proteinExistence type="predicted"/>
<dbReference type="EMBL" id="JBBYHR010000004">
    <property type="protein sequence ID" value="MEL1244334.1"/>
    <property type="molecule type" value="Genomic_DNA"/>
</dbReference>
<evidence type="ECO:0000313" key="4">
    <source>
        <dbReference type="Proteomes" id="UP001464555"/>
    </source>
</evidence>
<dbReference type="SUPFAM" id="SSF56214">
    <property type="entry name" value="4'-phosphopantetheinyl transferase"/>
    <property type="match status" value="1"/>
</dbReference>
<dbReference type="InterPro" id="IPR037143">
    <property type="entry name" value="4-PPantetheinyl_Trfase_dom_sf"/>
</dbReference>
<keyword evidence="1 3" id="KW-0808">Transferase</keyword>
<dbReference type="GO" id="GO:0016740">
    <property type="term" value="F:transferase activity"/>
    <property type="evidence" value="ECO:0007669"/>
    <property type="project" value="UniProtKB-KW"/>
</dbReference>
<dbReference type="Pfam" id="PF01648">
    <property type="entry name" value="ACPS"/>
    <property type="match status" value="1"/>
</dbReference>
<accession>A0ABU9HW36</accession>
<organism evidence="3 4">
    <name type="scientific">Flavobacterium arundinis</name>
    <dbReference type="NCBI Taxonomy" id="3139143"/>
    <lineage>
        <taxon>Bacteria</taxon>
        <taxon>Pseudomonadati</taxon>
        <taxon>Bacteroidota</taxon>
        <taxon>Flavobacteriia</taxon>
        <taxon>Flavobacteriales</taxon>
        <taxon>Flavobacteriaceae</taxon>
        <taxon>Flavobacterium</taxon>
    </lineage>
</organism>
<dbReference type="RefSeq" id="WP_341696651.1">
    <property type="nucleotide sequence ID" value="NZ_JBBYHR010000004.1"/>
</dbReference>
<dbReference type="Proteomes" id="UP001464555">
    <property type="component" value="Unassembled WGS sequence"/>
</dbReference>
<protein>
    <submittedName>
        <fullName evidence="3">4'-phosphopantetheinyl transferase superfamily protein</fullName>
    </submittedName>
</protein>
<keyword evidence="4" id="KW-1185">Reference proteome</keyword>
<evidence type="ECO:0000259" key="2">
    <source>
        <dbReference type="Pfam" id="PF01648"/>
    </source>
</evidence>
<reference evidence="3 4" key="1">
    <citation type="submission" date="2024-04" db="EMBL/GenBank/DDBJ databases">
        <title>Flavobacterium sp. DGU11 16S ribosomal RNA gene Genome sequencing and assembly.</title>
        <authorList>
            <person name="Park S."/>
        </authorList>
    </citation>
    <scope>NUCLEOTIDE SEQUENCE [LARGE SCALE GENOMIC DNA]</scope>
    <source>
        <strain evidence="3 4">DGU11</strain>
    </source>
</reference>